<comment type="caution">
    <text evidence="2">The sequence shown here is derived from an EMBL/GenBank/DDBJ whole genome shotgun (WGS) entry which is preliminary data.</text>
</comment>
<gene>
    <name evidence="2" type="ORF">J437_LFUL001055</name>
</gene>
<keyword evidence="3" id="KW-1185">Reference proteome</keyword>
<feature type="region of interest" description="Disordered" evidence="1">
    <location>
        <begin position="144"/>
        <end position="173"/>
    </location>
</feature>
<dbReference type="EMBL" id="KZ308415">
    <property type="protein sequence ID" value="KAG8229183.1"/>
    <property type="molecule type" value="Genomic_DNA"/>
</dbReference>
<protein>
    <submittedName>
        <fullName evidence="2">Uncharacterized protein</fullName>
    </submittedName>
</protein>
<feature type="region of interest" description="Disordered" evidence="1">
    <location>
        <begin position="36"/>
        <end position="91"/>
    </location>
</feature>
<dbReference type="AlphaFoldDB" id="A0A8K0KB33"/>
<evidence type="ECO:0000256" key="1">
    <source>
        <dbReference type="SAM" id="MobiDB-lite"/>
    </source>
</evidence>
<accession>A0A8K0KB33</accession>
<evidence type="ECO:0000313" key="2">
    <source>
        <dbReference type="EMBL" id="KAG8229183.1"/>
    </source>
</evidence>
<evidence type="ECO:0000313" key="3">
    <source>
        <dbReference type="Proteomes" id="UP000792457"/>
    </source>
</evidence>
<dbReference type="Proteomes" id="UP000792457">
    <property type="component" value="Unassembled WGS sequence"/>
</dbReference>
<name>A0A8K0KB33_LADFU</name>
<sequence>MSLQAAKLSLDDLFSRGQVLGGGDGFTNLEDDAMATSSMDLGRGNGSEGVQSQRLSVGGGGGEGTGGSNRRKDDDDSGATTSDSSEGTYVETPVLAKVAGASDAAGEPTKVLRSCLSKAQNKNADDVDLHTSSEDGAGTSDLAVKQAQQKLSPVAVSEELKKQPESKLPSRPTKIRYTNDFLLKCALSPLSRIPPSNWENISSQYPSIVRKVLLPPPLTPFPLPRSVVNPPKYSYSWNPHMLMCPSQETFDPKKYLRWAQNVETQSFVLNAAESEPPTPE</sequence>
<feature type="compositionally biased region" description="Gly residues" evidence="1">
    <location>
        <begin position="57"/>
        <end position="67"/>
    </location>
</feature>
<reference evidence="2" key="2">
    <citation type="submission" date="2017-10" db="EMBL/GenBank/DDBJ databases">
        <title>Ladona fulva Genome sequencing and assembly.</title>
        <authorList>
            <person name="Murali S."/>
            <person name="Richards S."/>
            <person name="Bandaranaike D."/>
            <person name="Bellair M."/>
            <person name="Blankenburg K."/>
            <person name="Chao H."/>
            <person name="Dinh H."/>
            <person name="Doddapaneni H."/>
            <person name="Dugan-Rocha S."/>
            <person name="Elkadiri S."/>
            <person name="Gnanaolivu R."/>
            <person name="Hernandez B."/>
            <person name="Skinner E."/>
            <person name="Javaid M."/>
            <person name="Lee S."/>
            <person name="Li M."/>
            <person name="Ming W."/>
            <person name="Munidasa M."/>
            <person name="Muniz J."/>
            <person name="Nguyen L."/>
            <person name="Hughes D."/>
            <person name="Osuji N."/>
            <person name="Pu L.-L."/>
            <person name="Puazo M."/>
            <person name="Qu C."/>
            <person name="Quiroz J."/>
            <person name="Raj R."/>
            <person name="Weissenberger G."/>
            <person name="Xin Y."/>
            <person name="Zou X."/>
            <person name="Han Y."/>
            <person name="Worley K."/>
            <person name="Muzny D."/>
            <person name="Gibbs R."/>
        </authorList>
    </citation>
    <scope>NUCLEOTIDE SEQUENCE</scope>
    <source>
        <strain evidence="2">Sampled in the wild</strain>
    </source>
</reference>
<reference evidence="2" key="1">
    <citation type="submission" date="2013-04" db="EMBL/GenBank/DDBJ databases">
        <authorList>
            <person name="Qu J."/>
            <person name="Murali S.C."/>
            <person name="Bandaranaike D."/>
            <person name="Bellair M."/>
            <person name="Blankenburg K."/>
            <person name="Chao H."/>
            <person name="Dinh H."/>
            <person name="Doddapaneni H."/>
            <person name="Downs B."/>
            <person name="Dugan-Rocha S."/>
            <person name="Elkadiri S."/>
            <person name="Gnanaolivu R.D."/>
            <person name="Hernandez B."/>
            <person name="Javaid M."/>
            <person name="Jayaseelan J.C."/>
            <person name="Lee S."/>
            <person name="Li M."/>
            <person name="Ming W."/>
            <person name="Munidasa M."/>
            <person name="Muniz J."/>
            <person name="Nguyen L."/>
            <person name="Ongeri F."/>
            <person name="Osuji N."/>
            <person name="Pu L.-L."/>
            <person name="Puazo M."/>
            <person name="Qu C."/>
            <person name="Quiroz J."/>
            <person name="Raj R."/>
            <person name="Weissenberger G."/>
            <person name="Xin Y."/>
            <person name="Zou X."/>
            <person name="Han Y."/>
            <person name="Richards S."/>
            <person name="Worley K."/>
            <person name="Muzny D."/>
            <person name="Gibbs R."/>
        </authorList>
    </citation>
    <scope>NUCLEOTIDE SEQUENCE</scope>
    <source>
        <strain evidence="2">Sampled in the wild</strain>
    </source>
</reference>
<organism evidence="2 3">
    <name type="scientific">Ladona fulva</name>
    <name type="common">Scarce chaser dragonfly</name>
    <name type="synonym">Libellula fulva</name>
    <dbReference type="NCBI Taxonomy" id="123851"/>
    <lineage>
        <taxon>Eukaryota</taxon>
        <taxon>Metazoa</taxon>
        <taxon>Ecdysozoa</taxon>
        <taxon>Arthropoda</taxon>
        <taxon>Hexapoda</taxon>
        <taxon>Insecta</taxon>
        <taxon>Pterygota</taxon>
        <taxon>Palaeoptera</taxon>
        <taxon>Odonata</taxon>
        <taxon>Epiprocta</taxon>
        <taxon>Anisoptera</taxon>
        <taxon>Libelluloidea</taxon>
        <taxon>Libellulidae</taxon>
        <taxon>Ladona</taxon>
    </lineage>
</organism>
<proteinExistence type="predicted"/>